<keyword evidence="3 14" id="KW-0813">Transport</keyword>
<dbReference type="InterPro" id="IPR010105">
    <property type="entry name" value="TonB_sidphr_rcpt"/>
</dbReference>
<keyword evidence="7" id="KW-0732">Signal</keyword>
<dbReference type="Pfam" id="PF00593">
    <property type="entry name" value="TonB_dep_Rec_b-barrel"/>
    <property type="match status" value="1"/>
</dbReference>
<keyword evidence="11 14" id="KW-0472">Membrane</keyword>
<evidence type="ECO:0000256" key="13">
    <source>
        <dbReference type="ARBA" id="ARBA00023237"/>
    </source>
</evidence>
<keyword evidence="12 18" id="KW-0675">Receptor</keyword>
<keyword evidence="10 15" id="KW-0798">TonB box</keyword>
<protein>
    <submittedName>
        <fullName evidence="18">TonB-dependent siderophore receptor</fullName>
    </submittedName>
</protein>
<reference evidence="19" key="1">
    <citation type="journal article" date="2019" name="Int. J. Syst. Evol. Microbiol.">
        <title>The Global Catalogue of Microorganisms (GCM) 10K type strain sequencing project: providing services to taxonomists for standard genome sequencing and annotation.</title>
        <authorList>
            <consortium name="The Broad Institute Genomics Platform"/>
            <consortium name="The Broad Institute Genome Sequencing Center for Infectious Disease"/>
            <person name="Wu L."/>
            <person name="Ma J."/>
        </authorList>
    </citation>
    <scope>NUCLEOTIDE SEQUENCE [LARGE SCALE GENOMIC DNA]</scope>
    <source>
        <strain evidence="19">KCTC 22437</strain>
    </source>
</reference>
<gene>
    <name evidence="18" type="ORF">ACFS5N_05425</name>
</gene>
<dbReference type="InterPro" id="IPR012910">
    <property type="entry name" value="Plug_dom"/>
</dbReference>
<sequence length="800" mass="89784">MKLRTFYFRATLLILLLLSFFLRGYAQNGGSVTGKIVDEYKQPVPYAKLTFSGTLLSTVTDEKGYFLLKLSGGSYTVSVKALGFDLTTTTINVRPERQTKLNLQLVHAAKLIQEVAVTGVRVKTATATRTLMELQDIPQAISIVGQKDIRQQAAFDLTTITRNISGLNFTGNYSGGGSAEFFNARGFDLNETQNYRWNGMMVWNWGNMYADNIEQVEFLKGPTSILYGDVAPGGVLNMVTKKPLAEFAVEVSFKTGSWGLARPSLDITGPLTSSANLRYRLNTSFEYQGSFRDFVVSRKLFAAPALAWDITPKLSINAEATFNHSSNTDDAGLVSPDGSIAGLHRLSPSLYLGEPSRRYLYSNQNYMVTANYQINKSWRLKLAGFYANSTNRPFGIWFDQPDSAGNFGRNAYGFYQIAHNGTATVEVNGTFYTGGAKHHLLAGFEYQSTRHRYTNLGELSRLDTSNINRPVINHITPDPPSSPLQPLVSIIERRGLFLQDQVEMLKEHLQLLLGIRMGSTRQGEHYFQDQLGGNAYAGYTDNIISKMIYTPRVGIVYKLREQTSVYVSWAKGYEINSPDVFAQNFRDYMTPPATISEQVEFGAKTSLLQNRLGLTLSLFEINKHNPYGFVYLNPDHPDYDLYNVYYEGHHRSRGIELEANGYLTKELSLTAAAAYTITRVINDPGYPTGNSLPNASKYTANAWFNYSPQNIFKGWFIGAGAFYKDKFFSTIANNPILQVPANYTLDAATGYHYKSIGVQLNVRNITNRVSYLNPWQFNLFDVQPLRQFILTLTYRFGKAR</sequence>
<evidence type="ECO:0000256" key="11">
    <source>
        <dbReference type="ARBA" id="ARBA00023136"/>
    </source>
</evidence>
<evidence type="ECO:0000256" key="1">
    <source>
        <dbReference type="ARBA" id="ARBA00004571"/>
    </source>
</evidence>
<evidence type="ECO:0000256" key="14">
    <source>
        <dbReference type="PROSITE-ProRule" id="PRU01360"/>
    </source>
</evidence>
<evidence type="ECO:0000256" key="10">
    <source>
        <dbReference type="ARBA" id="ARBA00023077"/>
    </source>
</evidence>
<comment type="subcellular location">
    <subcellularLocation>
        <location evidence="1 14">Cell outer membrane</location>
        <topology evidence="1 14">Multi-pass membrane protein</topology>
    </subcellularLocation>
</comment>
<evidence type="ECO:0000256" key="6">
    <source>
        <dbReference type="ARBA" id="ARBA00022692"/>
    </source>
</evidence>
<dbReference type="PANTHER" id="PTHR32552:SF68">
    <property type="entry name" value="FERRICHROME OUTER MEMBRANE TRANSPORTER_PHAGE RECEPTOR"/>
    <property type="match status" value="1"/>
</dbReference>
<evidence type="ECO:0000313" key="19">
    <source>
        <dbReference type="Proteomes" id="UP001597557"/>
    </source>
</evidence>
<evidence type="ECO:0000256" key="4">
    <source>
        <dbReference type="ARBA" id="ARBA00022452"/>
    </source>
</evidence>
<evidence type="ECO:0000256" key="5">
    <source>
        <dbReference type="ARBA" id="ARBA00022496"/>
    </source>
</evidence>
<feature type="domain" description="TonB-dependent receptor-like beta-barrel" evidence="16">
    <location>
        <begin position="311"/>
        <end position="765"/>
    </location>
</feature>
<comment type="similarity">
    <text evidence="2 14 15">Belongs to the TonB-dependent receptor family.</text>
</comment>
<dbReference type="Gene3D" id="2.170.130.10">
    <property type="entry name" value="TonB-dependent receptor, plug domain"/>
    <property type="match status" value="1"/>
</dbReference>
<feature type="domain" description="TonB-dependent receptor plug" evidence="17">
    <location>
        <begin position="134"/>
        <end position="235"/>
    </location>
</feature>
<dbReference type="InterPro" id="IPR000531">
    <property type="entry name" value="Beta-barrel_TonB"/>
</dbReference>
<keyword evidence="19" id="KW-1185">Reference proteome</keyword>
<evidence type="ECO:0000256" key="8">
    <source>
        <dbReference type="ARBA" id="ARBA00023004"/>
    </source>
</evidence>
<keyword evidence="8" id="KW-0408">Iron</keyword>
<evidence type="ECO:0000256" key="7">
    <source>
        <dbReference type="ARBA" id="ARBA00022729"/>
    </source>
</evidence>
<dbReference type="InterPro" id="IPR036942">
    <property type="entry name" value="Beta-barrel_TonB_sf"/>
</dbReference>
<evidence type="ECO:0000259" key="16">
    <source>
        <dbReference type="Pfam" id="PF00593"/>
    </source>
</evidence>
<keyword evidence="5" id="KW-0410">Iron transport</keyword>
<keyword evidence="9" id="KW-0406">Ion transport</keyword>
<dbReference type="SUPFAM" id="SSF49452">
    <property type="entry name" value="Starch-binding domain-like"/>
    <property type="match status" value="1"/>
</dbReference>
<evidence type="ECO:0000256" key="2">
    <source>
        <dbReference type="ARBA" id="ARBA00009810"/>
    </source>
</evidence>
<evidence type="ECO:0000256" key="12">
    <source>
        <dbReference type="ARBA" id="ARBA00023170"/>
    </source>
</evidence>
<proteinExistence type="inferred from homology"/>
<dbReference type="SUPFAM" id="SSF56935">
    <property type="entry name" value="Porins"/>
    <property type="match status" value="1"/>
</dbReference>
<dbReference type="NCBIfam" id="TIGR01783">
    <property type="entry name" value="TonB-siderophor"/>
    <property type="match status" value="1"/>
</dbReference>
<dbReference type="EMBL" id="JBHUPD010000001">
    <property type="protein sequence ID" value="MFD2871897.1"/>
    <property type="molecule type" value="Genomic_DNA"/>
</dbReference>
<dbReference type="InterPro" id="IPR013784">
    <property type="entry name" value="Carb-bd-like_fold"/>
</dbReference>
<dbReference type="PANTHER" id="PTHR32552">
    <property type="entry name" value="FERRICHROME IRON RECEPTOR-RELATED"/>
    <property type="match status" value="1"/>
</dbReference>
<dbReference type="Pfam" id="PF13715">
    <property type="entry name" value="CarbopepD_reg_2"/>
    <property type="match status" value="1"/>
</dbReference>
<evidence type="ECO:0000256" key="3">
    <source>
        <dbReference type="ARBA" id="ARBA00022448"/>
    </source>
</evidence>
<accession>A0ABW5Y9B9</accession>
<dbReference type="Pfam" id="PF07715">
    <property type="entry name" value="Plug"/>
    <property type="match status" value="1"/>
</dbReference>
<evidence type="ECO:0000313" key="18">
    <source>
        <dbReference type="EMBL" id="MFD2871897.1"/>
    </source>
</evidence>
<dbReference type="Proteomes" id="UP001597557">
    <property type="component" value="Unassembled WGS sequence"/>
</dbReference>
<keyword evidence="13 14" id="KW-0998">Cell outer membrane</keyword>
<name>A0ABW5Y9B9_9SPHI</name>
<dbReference type="CDD" id="cd01347">
    <property type="entry name" value="ligand_gated_channel"/>
    <property type="match status" value="1"/>
</dbReference>
<dbReference type="RefSeq" id="WP_377183025.1">
    <property type="nucleotide sequence ID" value="NZ_JBHUPD010000001.1"/>
</dbReference>
<dbReference type="Gene3D" id="2.60.40.1120">
    <property type="entry name" value="Carboxypeptidase-like, regulatory domain"/>
    <property type="match status" value="1"/>
</dbReference>
<evidence type="ECO:0000259" key="17">
    <source>
        <dbReference type="Pfam" id="PF07715"/>
    </source>
</evidence>
<comment type="caution">
    <text evidence="18">The sequence shown here is derived from an EMBL/GenBank/DDBJ whole genome shotgun (WGS) entry which is preliminary data.</text>
</comment>
<keyword evidence="6 14" id="KW-0812">Transmembrane</keyword>
<evidence type="ECO:0000256" key="9">
    <source>
        <dbReference type="ARBA" id="ARBA00023065"/>
    </source>
</evidence>
<evidence type="ECO:0000256" key="15">
    <source>
        <dbReference type="RuleBase" id="RU003357"/>
    </source>
</evidence>
<dbReference type="InterPro" id="IPR037066">
    <property type="entry name" value="Plug_dom_sf"/>
</dbReference>
<organism evidence="18 19">
    <name type="scientific">Mucilaginibacter ximonensis</name>
    <dbReference type="NCBI Taxonomy" id="538021"/>
    <lineage>
        <taxon>Bacteria</taxon>
        <taxon>Pseudomonadati</taxon>
        <taxon>Bacteroidota</taxon>
        <taxon>Sphingobacteriia</taxon>
        <taxon>Sphingobacteriales</taxon>
        <taxon>Sphingobacteriaceae</taxon>
        <taxon>Mucilaginibacter</taxon>
    </lineage>
</organism>
<dbReference type="Gene3D" id="2.40.170.20">
    <property type="entry name" value="TonB-dependent receptor, beta-barrel domain"/>
    <property type="match status" value="1"/>
</dbReference>
<dbReference type="InterPro" id="IPR039426">
    <property type="entry name" value="TonB-dep_rcpt-like"/>
</dbReference>
<dbReference type="PROSITE" id="PS52016">
    <property type="entry name" value="TONB_DEPENDENT_REC_3"/>
    <property type="match status" value="1"/>
</dbReference>
<keyword evidence="4 14" id="KW-1134">Transmembrane beta strand</keyword>